<organism evidence="1 2">
    <name type="scientific">Sphingomonas albertensis</name>
    <dbReference type="NCBI Taxonomy" id="2762591"/>
    <lineage>
        <taxon>Bacteria</taxon>
        <taxon>Pseudomonadati</taxon>
        <taxon>Pseudomonadota</taxon>
        <taxon>Alphaproteobacteria</taxon>
        <taxon>Sphingomonadales</taxon>
        <taxon>Sphingomonadaceae</taxon>
        <taxon>Sphingomonas</taxon>
    </lineage>
</organism>
<gene>
    <name evidence="1" type="ORF">H8S47_05735</name>
</gene>
<evidence type="ECO:0000313" key="1">
    <source>
        <dbReference type="EMBL" id="MBC3941187.1"/>
    </source>
</evidence>
<dbReference type="EMBL" id="JACONT010000008">
    <property type="protein sequence ID" value="MBC3941187.1"/>
    <property type="molecule type" value="Genomic_DNA"/>
</dbReference>
<keyword evidence="2" id="KW-1185">Reference proteome</keyword>
<name>A0ABR7AL45_9SPHN</name>
<accession>A0ABR7AL45</accession>
<sequence length="128" mass="13569">MEYTLTATPAGQSGSANAKAVKSVRGSHIKRLFGTTRREGRAGCCNMTRGAEAYWRSVSLASTILPTGHQSVGYELVFSERSTPFRFEPAGVAGRPAAVSAIPGILEYGILTYLLEVARAADRFGGVS</sequence>
<dbReference type="RefSeq" id="WP_187502963.1">
    <property type="nucleotide sequence ID" value="NZ_CP162536.1"/>
</dbReference>
<dbReference type="Proteomes" id="UP000597613">
    <property type="component" value="Unassembled WGS sequence"/>
</dbReference>
<reference evidence="1 2" key="1">
    <citation type="submission" date="2020-08" db="EMBL/GenBank/DDBJ databases">
        <title>Putative novel bacterial strains isolated from necrotic wheat leaf tissues caused by Xanthomonas translucens.</title>
        <authorList>
            <person name="Tambong J.T."/>
        </authorList>
    </citation>
    <scope>NUCLEOTIDE SEQUENCE [LARGE SCALE GENOMIC DNA]</scope>
    <source>
        <strain evidence="2">DOAB 1063</strain>
    </source>
</reference>
<proteinExistence type="predicted"/>
<comment type="caution">
    <text evidence="1">The sequence shown here is derived from an EMBL/GenBank/DDBJ whole genome shotgun (WGS) entry which is preliminary data.</text>
</comment>
<evidence type="ECO:0000313" key="2">
    <source>
        <dbReference type="Proteomes" id="UP000597613"/>
    </source>
</evidence>
<protein>
    <submittedName>
        <fullName evidence="1">Uncharacterized protein</fullName>
    </submittedName>
</protein>